<name>A0ABW9XAR1_9SPHN</name>
<evidence type="ECO:0000313" key="6">
    <source>
        <dbReference type="Proteomes" id="UP000753724"/>
    </source>
</evidence>
<organism evidence="5 6">
    <name type="scientific">Novosphingobium ovatum</name>
    <dbReference type="NCBI Taxonomy" id="1908523"/>
    <lineage>
        <taxon>Bacteria</taxon>
        <taxon>Pseudomonadati</taxon>
        <taxon>Pseudomonadota</taxon>
        <taxon>Alphaproteobacteria</taxon>
        <taxon>Sphingomonadales</taxon>
        <taxon>Sphingomonadaceae</taxon>
        <taxon>Novosphingobium</taxon>
    </lineage>
</organism>
<dbReference type="NCBIfam" id="TIGR00929">
    <property type="entry name" value="VirB4_CagE"/>
    <property type="match status" value="1"/>
</dbReference>
<evidence type="ECO:0000256" key="2">
    <source>
        <dbReference type="ARBA" id="ARBA00022741"/>
    </source>
</evidence>
<keyword evidence="2" id="KW-0547">Nucleotide-binding</keyword>
<comment type="caution">
    <text evidence="5">The sequence shown here is derived from an EMBL/GenBank/DDBJ whole genome shotgun (WGS) entry which is preliminary data.</text>
</comment>
<proteinExistence type="inferred from homology"/>
<dbReference type="Proteomes" id="UP000753724">
    <property type="component" value="Unassembled WGS sequence"/>
</dbReference>
<dbReference type="PANTHER" id="PTHR30121:SF12">
    <property type="entry name" value="TYPE IV SECRETION SYSTEM PROTEIN CAGE"/>
    <property type="match status" value="1"/>
</dbReference>
<dbReference type="Gene3D" id="3.40.50.300">
    <property type="entry name" value="P-loop containing nucleotide triphosphate hydrolases"/>
    <property type="match status" value="1"/>
</dbReference>
<evidence type="ECO:0000313" key="5">
    <source>
        <dbReference type="EMBL" id="NBC35631.1"/>
    </source>
</evidence>
<evidence type="ECO:0000256" key="3">
    <source>
        <dbReference type="ARBA" id="ARBA00022840"/>
    </source>
</evidence>
<dbReference type="InterPro" id="IPR051162">
    <property type="entry name" value="T4SS_component"/>
</dbReference>
<feature type="domain" description="CagE TrbE VirB component of type IV transporter system central" evidence="4">
    <location>
        <begin position="182"/>
        <end position="386"/>
    </location>
</feature>
<dbReference type="SUPFAM" id="SSF52540">
    <property type="entry name" value="P-loop containing nucleoside triphosphate hydrolases"/>
    <property type="match status" value="1"/>
</dbReference>
<dbReference type="PANTHER" id="PTHR30121">
    <property type="entry name" value="UNCHARACTERIZED PROTEIN YJGR-RELATED"/>
    <property type="match status" value="1"/>
</dbReference>
<keyword evidence="3" id="KW-0067">ATP-binding</keyword>
<reference evidence="6" key="1">
    <citation type="submission" date="2020-01" db="EMBL/GenBank/DDBJ databases">
        <title>Sphingomonas sp. strain CSW-10.</title>
        <authorList>
            <person name="Chen W.-M."/>
        </authorList>
    </citation>
    <scope>NUCLEOTIDE SEQUENCE [LARGE SCALE GENOMIC DNA]</scope>
    <source>
        <strain evidence="6">FSY-8</strain>
    </source>
</reference>
<evidence type="ECO:0000256" key="1">
    <source>
        <dbReference type="ARBA" id="ARBA00006512"/>
    </source>
</evidence>
<evidence type="ECO:0000259" key="4">
    <source>
        <dbReference type="Pfam" id="PF03135"/>
    </source>
</evidence>
<dbReference type="Pfam" id="PF03135">
    <property type="entry name" value="CagE_TrbE_VirB"/>
    <property type="match status" value="1"/>
</dbReference>
<comment type="similarity">
    <text evidence="1">Belongs to the TrbE/VirB4 family.</text>
</comment>
<dbReference type="EMBL" id="JAAAPO010000001">
    <property type="protein sequence ID" value="NBC35631.1"/>
    <property type="molecule type" value="Genomic_DNA"/>
</dbReference>
<accession>A0ABW9XAR1</accession>
<gene>
    <name evidence="5" type="ORF">GTZ99_03570</name>
</gene>
<protein>
    <submittedName>
        <fullName evidence="5">VirB4 family type IV secretion/conjugal transfer ATPase</fullName>
    </submittedName>
</protein>
<dbReference type="RefSeq" id="WP_161717056.1">
    <property type="nucleotide sequence ID" value="NZ_JAAAPO010000001.1"/>
</dbReference>
<keyword evidence="6" id="KW-1185">Reference proteome</keyword>
<sequence>MGALGGAGGGARAPDPARERAVGAQLPYARHVNDHVVALRDGSLMLGLRLDGLLFETADTAELNHRATLRDAMLRAVGDGRHALYHHVLRRRLPPVSAREADFVPGFARDLDAMWVARLAARAMYGNSLFLTLIRRPERAPWWRGAAGDGAARAAARMAALRGIEAAGDQLLAALAPYGARMLEVYDTPHGPCSEVMEMLGALVNGAGQPMRLPLGDMGDALAWRRISFGADTVEWGAGGGEGRRFAAMVSIKDYPAETSPGMLDALLRLPCEMAVTQSFAFVDRADSLSRMDLALRRMRAADDAAISLRGELTAAKDAVAAGRAAYGEHHLTVRVEGDSPAQVDAHVAQVQAGLADLGLVSVREDLGLEAAFWAQFPGNFGHIARRALVGTANFAALASGHNFAVGRATGNLWGDAVTTFETTAAGPYHFNFHAGDGAGGDLGNFTVIGPSGSGKTVIVNFLLAQAQRFAPRTVFFDKDRGGELFIRAIGGRYMVLRHGMSSGLNPLLLDDTPGNRAFLGEWLRLLAGGGLSVAEQAQLREAVEANYAAPLHLRRLSHFVGLLRGGHRPHGDDLYARLRPWCGTGEHAWLFDNPPLAGGGDAADLAQRTVGFDMTALLDDARLRTPAMLYLFHRVDERLDGDPAIIVVDEGWKALDDDVFVARIRDWEKTIRKRGGIVGLVTQNAADALESRIASAIVEQTATQVFTPNPRARAGDYMDGFGLSAQEFALVRSLPADSRCFLVKHGRDSVVARLDLGGEEGVLTVLSGRERTVRLLDEIRARSGDDPADWLPQLLQVA</sequence>
<dbReference type="InterPro" id="IPR027417">
    <property type="entry name" value="P-loop_NTPase"/>
</dbReference>
<dbReference type="InterPro" id="IPR018145">
    <property type="entry name" value="CagE_TrbE_VirB_cntrl_dom"/>
</dbReference>
<dbReference type="InterPro" id="IPR004346">
    <property type="entry name" value="CagE_TrbE_VirB"/>
</dbReference>
<dbReference type="Gene3D" id="1.10.8.730">
    <property type="match status" value="1"/>
</dbReference>